<evidence type="ECO:0000256" key="1">
    <source>
        <dbReference type="SAM" id="Phobius"/>
    </source>
</evidence>
<name>A0A161ZXW8_9GAMM</name>
<dbReference type="EMBL" id="AUYB01000102">
    <property type="protein sequence ID" value="KZN38021.1"/>
    <property type="molecule type" value="Genomic_DNA"/>
</dbReference>
<accession>A0A161ZXW8</accession>
<dbReference type="RefSeq" id="WP_063357822.1">
    <property type="nucleotide sequence ID" value="NZ_AQHB01000046.1"/>
</dbReference>
<reference evidence="2 3" key="1">
    <citation type="submission" date="2013-07" db="EMBL/GenBank/DDBJ databases">
        <title>Comparative Genomic and Metabolomic Analysis of Twelve Strains of Pseudoalteromonas luteoviolacea.</title>
        <authorList>
            <person name="Vynne N.G."/>
            <person name="Mansson M."/>
            <person name="Gram L."/>
        </authorList>
    </citation>
    <scope>NUCLEOTIDE SEQUENCE [LARGE SCALE GENOMIC DNA]</scope>
    <source>
        <strain evidence="2 3">DSM 6061</strain>
    </source>
</reference>
<gene>
    <name evidence="2" type="ORF">N475_15450</name>
</gene>
<dbReference type="AlphaFoldDB" id="A0A161ZXW8"/>
<dbReference type="Proteomes" id="UP000076643">
    <property type="component" value="Unassembled WGS sequence"/>
</dbReference>
<feature type="transmembrane region" description="Helical" evidence="1">
    <location>
        <begin position="6"/>
        <end position="23"/>
    </location>
</feature>
<keyword evidence="1" id="KW-1133">Transmembrane helix</keyword>
<dbReference type="PATRIC" id="fig|1365250.3.peg.2321"/>
<keyword evidence="1" id="KW-0472">Membrane</keyword>
<comment type="caution">
    <text evidence="2">The sequence shown here is derived from an EMBL/GenBank/DDBJ whole genome shotgun (WGS) entry which is preliminary data.</text>
</comment>
<evidence type="ECO:0008006" key="4">
    <source>
        <dbReference type="Google" id="ProtNLM"/>
    </source>
</evidence>
<evidence type="ECO:0000313" key="2">
    <source>
        <dbReference type="EMBL" id="KZN38021.1"/>
    </source>
</evidence>
<protein>
    <recommendedName>
        <fullName evidence="4">Biopolymer transporter ExbD</fullName>
    </recommendedName>
</protein>
<proteinExistence type="predicted"/>
<keyword evidence="1" id="KW-0812">Transmembrane</keyword>
<keyword evidence="3" id="KW-1185">Reference proteome</keyword>
<sequence length="128" mass="14670">MNLNNFGFVDLALVLIIALFVIYPNNSEVGIEYTQGVIADHTYWGRRHSSAIKVKLTENGMVRFTSVRKRFAIVDTPNINRQINEMISEYPTNTVWMYVEDGVPIKSTIEISNLFKQHGVEKFVFGKL</sequence>
<organism evidence="2 3">
    <name type="scientific">Pseudoalteromonas luteoviolacea DSM 6061</name>
    <dbReference type="NCBI Taxonomy" id="1365250"/>
    <lineage>
        <taxon>Bacteria</taxon>
        <taxon>Pseudomonadati</taxon>
        <taxon>Pseudomonadota</taxon>
        <taxon>Gammaproteobacteria</taxon>
        <taxon>Alteromonadales</taxon>
        <taxon>Pseudoalteromonadaceae</taxon>
        <taxon>Pseudoalteromonas</taxon>
    </lineage>
</organism>
<evidence type="ECO:0000313" key="3">
    <source>
        <dbReference type="Proteomes" id="UP000076643"/>
    </source>
</evidence>